<evidence type="ECO:0000313" key="2">
    <source>
        <dbReference type="Proteomes" id="UP000218811"/>
    </source>
</evidence>
<evidence type="ECO:0008006" key="3">
    <source>
        <dbReference type="Google" id="ProtNLM"/>
    </source>
</evidence>
<accession>A0A2H3JBI5</accession>
<dbReference type="OrthoDB" id="74360at2759"/>
<organism evidence="1 2">
    <name type="scientific">Wolfiporia cocos (strain MD-104)</name>
    <name type="common">Brown rot fungus</name>
    <dbReference type="NCBI Taxonomy" id="742152"/>
    <lineage>
        <taxon>Eukaryota</taxon>
        <taxon>Fungi</taxon>
        <taxon>Dikarya</taxon>
        <taxon>Basidiomycota</taxon>
        <taxon>Agaricomycotina</taxon>
        <taxon>Agaricomycetes</taxon>
        <taxon>Polyporales</taxon>
        <taxon>Phaeolaceae</taxon>
        <taxon>Wolfiporia</taxon>
    </lineage>
</organism>
<protein>
    <recommendedName>
        <fullName evidence="3">FAD/NAD(P)-binding domain-containing protein</fullName>
    </recommendedName>
</protein>
<gene>
    <name evidence="1" type="ORF">WOLCODRAFT_85951</name>
</gene>
<evidence type="ECO:0000313" key="1">
    <source>
        <dbReference type="EMBL" id="PCH39610.1"/>
    </source>
</evidence>
<dbReference type="AlphaFoldDB" id="A0A2H3JBI5"/>
<dbReference type="SUPFAM" id="SSF51905">
    <property type="entry name" value="FAD/NAD(P)-binding domain"/>
    <property type="match status" value="1"/>
</dbReference>
<dbReference type="Gene3D" id="3.50.50.60">
    <property type="entry name" value="FAD/NAD(P)-binding domain"/>
    <property type="match status" value="1"/>
</dbReference>
<dbReference type="InterPro" id="IPR036188">
    <property type="entry name" value="FAD/NAD-bd_sf"/>
</dbReference>
<dbReference type="STRING" id="742152.A0A2H3JBI5"/>
<dbReference type="OMA" id="ECHEETR"/>
<reference evidence="1 2" key="1">
    <citation type="journal article" date="2012" name="Science">
        <title>The Paleozoic origin of enzymatic lignin decomposition reconstructed from 31 fungal genomes.</title>
        <authorList>
            <person name="Floudas D."/>
            <person name="Binder M."/>
            <person name="Riley R."/>
            <person name="Barry K."/>
            <person name="Blanchette R.A."/>
            <person name="Henrissat B."/>
            <person name="Martinez A.T."/>
            <person name="Otillar R."/>
            <person name="Spatafora J.W."/>
            <person name="Yadav J.S."/>
            <person name="Aerts A."/>
            <person name="Benoit I."/>
            <person name="Boyd A."/>
            <person name="Carlson A."/>
            <person name="Copeland A."/>
            <person name="Coutinho P.M."/>
            <person name="de Vries R.P."/>
            <person name="Ferreira P."/>
            <person name="Findley K."/>
            <person name="Foster B."/>
            <person name="Gaskell J."/>
            <person name="Glotzer D."/>
            <person name="Gorecki P."/>
            <person name="Heitman J."/>
            <person name="Hesse C."/>
            <person name="Hori C."/>
            <person name="Igarashi K."/>
            <person name="Jurgens J.A."/>
            <person name="Kallen N."/>
            <person name="Kersten P."/>
            <person name="Kohler A."/>
            <person name="Kuees U."/>
            <person name="Kumar T.K.A."/>
            <person name="Kuo A."/>
            <person name="LaButti K."/>
            <person name="Larrondo L.F."/>
            <person name="Lindquist E."/>
            <person name="Ling A."/>
            <person name="Lombard V."/>
            <person name="Lucas S."/>
            <person name="Lundell T."/>
            <person name="Martin R."/>
            <person name="McLaughlin D.J."/>
            <person name="Morgenstern I."/>
            <person name="Morin E."/>
            <person name="Murat C."/>
            <person name="Nagy L.G."/>
            <person name="Nolan M."/>
            <person name="Ohm R.A."/>
            <person name="Patyshakuliyeva A."/>
            <person name="Rokas A."/>
            <person name="Ruiz-Duenas F.J."/>
            <person name="Sabat G."/>
            <person name="Salamov A."/>
            <person name="Samejima M."/>
            <person name="Schmutz J."/>
            <person name="Slot J.C."/>
            <person name="St John F."/>
            <person name="Stenlid J."/>
            <person name="Sun H."/>
            <person name="Sun S."/>
            <person name="Syed K."/>
            <person name="Tsang A."/>
            <person name="Wiebenga A."/>
            <person name="Young D."/>
            <person name="Pisabarro A."/>
            <person name="Eastwood D.C."/>
            <person name="Martin F."/>
            <person name="Cullen D."/>
            <person name="Grigoriev I.V."/>
            <person name="Hibbett D.S."/>
        </authorList>
    </citation>
    <scope>NUCLEOTIDE SEQUENCE [LARGE SCALE GENOMIC DNA]</scope>
    <source>
        <strain evidence="1 2">MD-104</strain>
    </source>
</reference>
<proteinExistence type="predicted"/>
<dbReference type="EMBL" id="KB468020">
    <property type="protein sequence ID" value="PCH39610.1"/>
    <property type="molecule type" value="Genomic_DNA"/>
</dbReference>
<dbReference type="Proteomes" id="UP000218811">
    <property type="component" value="Unassembled WGS sequence"/>
</dbReference>
<name>A0A2H3JBI5_WOLCO</name>
<sequence length="300" mass="34218">MSDLRSITDGWLRQLEDAVLAADVASVVELFLPNGWLRDILVFSWDSRSLEGHKKIFSYLDKTLHNVQLSRFKLDDAPGYSAELVLGNCIGAGFTFDMPDRRGRGYVRLSAERPSNQWRALSLFMMVDAIKEHEELAPELGTYDKHTLSWQEVHRDRLTRSDTLAVGAGQTGLHMAARFKQMNIPTIVLEKKVRVGDQWRELLYQPYPKNWPIYTPRDRVADWLEQYAIIQDLVVWRSSYVLPGATTGWHDPRDTLKEIFGAEVIQRTSPCWGLGEECEIQGCCRPTGHPGVSRARTLSS</sequence>
<keyword evidence="2" id="KW-1185">Reference proteome</keyword>